<keyword evidence="2" id="KW-1185">Reference proteome</keyword>
<evidence type="ECO:0000313" key="1">
    <source>
        <dbReference type="EMBL" id="MDI9865668.1"/>
    </source>
</evidence>
<dbReference type="RefSeq" id="WP_283370641.1">
    <property type="nucleotide sequence ID" value="NZ_JASHID010000011.1"/>
</dbReference>
<proteinExistence type="predicted"/>
<comment type="caution">
    <text evidence="1">The sequence shown here is derived from an EMBL/GenBank/DDBJ whole genome shotgun (WGS) entry which is preliminary data.</text>
</comment>
<dbReference type="Proteomes" id="UP001236569">
    <property type="component" value="Unassembled WGS sequence"/>
</dbReference>
<gene>
    <name evidence="1" type="ORF">QM480_15090</name>
</gene>
<reference evidence="1 2" key="1">
    <citation type="submission" date="2023-05" db="EMBL/GenBank/DDBJ databases">
        <title>Novel species of genus Flectobacillus isolated from stream in China.</title>
        <authorList>
            <person name="Lu H."/>
        </authorList>
    </citation>
    <scope>NUCLEOTIDE SEQUENCE [LARGE SCALE GENOMIC DNA]</scope>
    <source>
        <strain evidence="1 2">DC10W</strain>
    </source>
</reference>
<organism evidence="1 2">
    <name type="scientific">Flectobacillus longus</name>
    <dbReference type="NCBI Taxonomy" id="2984207"/>
    <lineage>
        <taxon>Bacteria</taxon>
        <taxon>Pseudomonadati</taxon>
        <taxon>Bacteroidota</taxon>
        <taxon>Cytophagia</taxon>
        <taxon>Cytophagales</taxon>
        <taxon>Flectobacillaceae</taxon>
        <taxon>Flectobacillus</taxon>
    </lineage>
</organism>
<evidence type="ECO:0000313" key="2">
    <source>
        <dbReference type="Proteomes" id="UP001236569"/>
    </source>
</evidence>
<name>A0ABT6YQ00_9BACT</name>
<accession>A0ABT6YQ00</accession>
<protein>
    <submittedName>
        <fullName evidence="1">Uncharacterized protein</fullName>
    </submittedName>
</protein>
<dbReference type="EMBL" id="JASHID010000011">
    <property type="protein sequence ID" value="MDI9865668.1"/>
    <property type="molecule type" value="Genomic_DNA"/>
</dbReference>
<sequence length="208" mass="23826">MKRKITYGLLTILLFGGLYFGLRFAFGLFTPFNFWTAGQDIKSGKIQLAEIGEMPLNFEQKQKLANSYGFDFYLFGCNVKTDIINGTEYYNKTMVDHLEHKYGIGWWTKFQSQLDSIDKTNSAGLKMEKVVNLVAEQQIVKDQIKLIDSLSKSQRHISLIPTLEDSTQNIYLVKVSEDNGMNLVTYYNFLIDANSMTIINADGKLERQ</sequence>